<dbReference type="EMBL" id="JBFOLJ010000001">
    <property type="protein sequence ID" value="KAL2558963.1"/>
    <property type="molecule type" value="Genomic_DNA"/>
</dbReference>
<gene>
    <name evidence="2" type="ORF">Fot_03702</name>
</gene>
<keyword evidence="3" id="KW-1185">Reference proteome</keyword>
<feature type="compositionally biased region" description="Basic residues" evidence="1">
    <location>
        <begin position="63"/>
        <end position="72"/>
    </location>
</feature>
<feature type="region of interest" description="Disordered" evidence="1">
    <location>
        <begin position="1"/>
        <end position="39"/>
    </location>
</feature>
<feature type="region of interest" description="Disordered" evidence="1">
    <location>
        <begin position="62"/>
        <end position="100"/>
    </location>
</feature>
<comment type="caution">
    <text evidence="2">The sequence shown here is derived from an EMBL/GenBank/DDBJ whole genome shotgun (WGS) entry which is preliminary data.</text>
</comment>
<evidence type="ECO:0000313" key="2">
    <source>
        <dbReference type="EMBL" id="KAL2558963.1"/>
    </source>
</evidence>
<dbReference type="AlphaFoldDB" id="A0ABD1XDJ9"/>
<protein>
    <submittedName>
        <fullName evidence="2">Uncharacterized protein</fullName>
    </submittedName>
</protein>
<evidence type="ECO:0000256" key="1">
    <source>
        <dbReference type="SAM" id="MobiDB-lite"/>
    </source>
</evidence>
<organism evidence="2 3">
    <name type="scientific">Forsythia ovata</name>
    <dbReference type="NCBI Taxonomy" id="205694"/>
    <lineage>
        <taxon>Eukaryota</taxon>
        <taxon>Viridiplantae</taxon>
        <taxon>Streptophyta</taxon>
        <taxon>Embryophyta</taxon>
        <taxon>Tracheophyta</taxon>
        <taxon>Spermatophyta</taxon>
        <taxon>Magnoliopsida</taxon>
        <taxon>eudicotyledons</taxon>
        <taxon>Gunneridae</taxon>
        <taxon>Pentapetalae</taxon>
        <taxon>asterids</taxon>
        <taxon>lamiids</taxon>
        <taxon>Lamiales</taxon>
        <taxon>Oleaceae</taxon>
        <taxon>Forsythieae</taxon>
        <taxon>Forsythia</taxon>
    </lineage>
</organism>
<evidence type="ECO:0000313" key="3">
    <source>
        <dbReference type="Proteomes" id="UP001604277"/>
    </source>
</evidence>
<accession>A0ABD1XDJ9</accession>
<proteinExistence type="predicted"/>
<name>A0ABD1XDJ9_9LAMI</name>
<feature type="compositionally biased region" description="Basic and acidic residues" evidence="1">
    <location>
        <begin position="76"/>
        <end position="87"/>
    </location>
</feature>
<reference evidence="3" key="1">
    <citation type="submission" date="2024-07" db="EMBL/GenBank/DDBJ databases">
        <title>Two chromosome-level genome assemblies of Korean endemic species Abeliophyllum distichum and Forsythia ovata (Oleaceae).</title>
        <authorList>
            <person name="Jang H."/>
        </authorList>
    </citation>
    <scope>NUCLEOTIDE SEQUENCE [LARGE SCALE GENOMIC DNA]</scope>
</reference>
<dbReference type="Proteomes" id="UP001604277">
    <property type="component" value="Unassembled WGS sequence"/>
</dbReference>
<sequence length="100" mass="11115">MSSENDDSQIQLDPHTDLEVTSELSPSPNHNDEVNQRPTITFYLPTSTNRAYALEAACARALPKAKKKKRMNKGLLEMRDSLDHRDAPLGSSVGRQAHSL</sequence>